<organism evidence="2 3">
    <name type="scientific">Hypothenemus hampei</name>
    <name type="common">Coffee berry borer</name>
    <dbReference type="NCBI Taxonomy" id="57062"/>
    <lineage>
        <taxon>Eukaryota</taxon>
        <taxon>Metazoa</taxon>
        <taxon>Ecdysozoa</taxon>
        <taxon>Arthropoda</taxon>
        <taxon>Hexapoda</taxon>
        <taxon>Insecta</taxon>
        <taxon>Pterygota</taxon>
        <taxon>Neoptera</taxon>
        <taxon>Endopterygota</taxon>
        <taxon>Coleoptera</taxon>
        <taxon>Polyphaga</taxon>
        <taxon>Cucujiformia</taxon>
        <taxon>Curculionidae</taxon>
        <taxon>Scolytinae</taxon>
        <taxon>Hypothenemus</taxon>
    </lineage>
</organism>
<evidence type="ECO:0000256" key="1">
    <source>
        <dbReference type="SAM" id="MobiDB-lite"/>
    </source>
</evidence>
<feature type="region of interest" description="Disordered" evidence="1">
    <location>
        <begin position="95"/>
        <end position="120"/>
    </location>
</feature>
<name>A0ABD1E4M3_HYPHA</name>
<comment type="caution">
    <text evidence="2">The sequence shown here is derived from an EMBL/GenBank/DDBJ whole genome shotgun (WGS) entry which is preliminary data.</text>
</comment>
<keyword evidence="3" id="KW-1185">Reference proteome</keyword>
<dbReference type="AlphaFoldDB" id="A0ABD1E4M3"/>
<dbReference type="EMBL" id="JBDJPC010000011">
    <property type="protein sequence ID" value="KAL1489525.1"/>
    <property type="molecule type" value="Genomic_DNA"/>
</dbReference>
<evidence type="ECO:0000313" key="2">
    <source>
        <dbReference type="EMBL" id="KAL1489525.1"/>
    </source>
</evidence>
<proteinExistence type="predicted"/>
<protein>
    <submittedName>
        <fullName evidence="2">Uncharacterized protein</fullName>
    </submittedName>
</protein>
<dbReference type="Proteomes" id="UP001566132">
    <property type="component" value="Unassembled WGS sequence"/>
</dbReference>
<gene>
    <name evidence="2" type="ORF">ABEB36_013482</name>
</gene>
<sequence>MALIESGNIQNVYLYGLISVIPILRRRPRKSEEEARLNQASYKFKIQVMRNVGMDVDICKKAFLSIHGISKSKVEYLCLSGPVERIGVLGGHTRSELFTPPSTPIRSTGPERHFSIKKKK</sequence>
<evidence type="ECO:0000313" key="3">
    <source>
        <dbReference type="Proteomes" id="UP001566132"/>
    </source>
</evidence>
<reference evidence="2 3" key="1">
    <citation type="submission" date="2024-05" db="EMBL/GenBank/DDBJ databases">
        <title>Genetic variation in Jamaican populations of the coffee berry borer (Hypothenemus hampei).</title>
        <authorList>
            <person name="Errbii M."/>
            <person name="Myrie A."/>
        </authorList>
    </citation>
    <scope>NUCLEOTIDE SEQUENCE [LARGE SCALE GENOMIC DNA]</scope>
    <source>
        <strain evidence="2">JA-Hopewell-2020-01-JO</strain>
        <tissue evidence="2">Whole body</tissue>
    </source>
</reference>
<accession>A0ABD1E4M3</accession>